<keyword evidence="1" id="KW-1133">Transmembrane helix</keyword>
<dbReference type="Proteomes" id="UP000034531">
    <property type="component" value="Unassembled WGS sequence"/>
</dbReference>
<feature type="non-terminal residue" evidence="2">
    <location>
        <position position="1"/>
    </location>
</feature>
<gene>
    <name evidence="2" type="ORF">UT84_C0002G0001</name>
</gene>
<reference evidence="2 3" key="1">
    <citation type="journal article" date="2015" name="Nature">
        <title>rRNA introns, odd ribosomes, and small enigmatic genomes across a large radiation of phyla.</title>
        <authorList>
            <person name="Brown C.T."/>
            <person name="Hug L.A."/>
            <person name="Thomas B.C."/>
            <person name="Sharon I."/>
            <person name="Castelle C.J."/>
            <person name="Singh A."/>
            <person name="Wilkins M.J."/>
            <person name="Williams K.H."/>
            <person name="Banfield J.F."/>
        </authorList>
    </citation>
    <scope>NUCLEOTIDE SEQUENCE [LARGE SCALE GENOMIC DNA]</scope>
</reference>
<keyword evidence="1" id="KW-0472">Membrane</keyword>
<evidence type="ECO:0000313" key="2">
    <source>
        <dbReference type="EMBL" id="KKR51140.1"/>
    </source>
</evidence>
<protein>
    <submittedName>
        <fullName evidence="2">Uncharacterized protein</fullName>
    </submittedName>
</protein>
<dbReference type="EMBL" id="LBYI01000002">
    <property type="protein sequence ID" value="KKR51140.1"/>
    <property type="molecule type" value="Genomic_DNA"/>
</dbReference>
<comment type="caution">
    <text evidence="2">The sequence shown here is derived from an EMBL/GenBank/DDBJ whole genome shotgun (WGS) entry which is preliminary data.</text>
</comment>
<proteinExistence type="predicted"/>
<evidence type="ECO:0000256" key="1">
    <source>
        <dbReference type="SAM" id="Phobius"/>
    </source>
</evidence>
<name>A0A0G0TVS2_9BACT</name>
<evidence type="ECO:0000313" key="3">
    <source>
        <dbReference type="Proteomes" id="UP000034531"/>
    </source>
</evidence>
<accession>A0A0G0TVS2</accession>
<dbReference type="AlphaFoldDB" id="A0A0G0TVS2"/>
<organism evidence="2 3">
    <name type="scientific">Candidatus Curtissbacteria bacterium GW2011_GWA1_40_16</name>
    <dbReference type="NCBI Taxonomy" id="1618405"/>
    <lineage>
        <taxon>Bacteria</taxon>
        <taxon>Candidatus Curtissiibacteriota</taxon>
    </lineage>
</organism>
<feature type="transmembrane region" description="Helical" evidence="1">
    <location>
        <begin position="12"/>
        <end position="29"/>
    </location>
</feature>
<keyword evidence="1" id="KW-0812">Transmembrane</keyword>
<sequence length="41" mass="4903">NWQSLEGVYRKFEIVIVVAIVVAVAWYIEKHLKISKLFRKK</sequence>